<organism evidence="9 10">
    <name type="scientific">Candidatus Acididesulfobacter diazotrophicus</name>
    <dbReference type="NCBI Taxonomy" id="2597226"/>
    <lineage>
        <taxon>Bacteria</taxon>
        <taxon>Deltaproteobacteria</taxon>
        <taxon>Candidatus Acidulodesulfobacterales</taxon>
        <taxon>Candidatus Acididesulfobacter</taxon>
    </lineage>
</organism>
<proteinExistence type="inferred from homology"/>
<dbReference type="InterPro" id="IPR001045">
    <property type="entry name" value="Spermi_synthase"/>
</dbReference>
<evidence type="ECO:0000256" key="4">
    <source>
        <dbReference type="HAMAP-Rule" id="MF_00198"/>
    </source>
</evidence>
<dbReference type="InterPro" id="IPR035246">
    <property type="entry name" value="Spermidine_synt_N"/>
</dbReference>
<evidence type="ECO:0000313" key="9">
    <source>
        <dbReference type="EMBL" id="RZD19053.1"/>
    </source>
</evidence>
<dbReference type="GO" id="GO:0008295">
    <property type="term" value="P:spermidine biosynthetic process"/>
    <property type="evidence" value="ECO:0007669"/>
    <property type="project" value="UniProtKB-UniRule"/>
</dbReference>
<feature type="binding site" evidence="4">
    <location>
        <begin position="155"/>
        <end position="158"/>
    </location>
    <ligand>
        <name>spermidine</name>
        <dbReference type="ChEBI" id="CHEBI:57834"/>
    </ligand>
</feature>
<protein>
    <recommendedName>
        <fullName evidence="4">Polyamine aminopropyltransferase</fullName>
    </recommendedName>
    <alternativeName>
        <fullName evidence="4">Putrescine aminopropyltransferase</fullName>
        <shortName evidence="4">PAPT</shortName>
    </alternativeName>
    <alternativeName>
        <fullName evidence="4">Spermidine synthase</fullName>
        <shortName evidence="4">SPDS</shortName>
        <shortName evidence="4">SPDSY</shortName>
        <ecNumber evidence="4">2.5.1.16</ecNumber>
    </alternativeName>
</protein>
<dbReference type="Gene3D" id="3.40.50.150">
    <property type="entry name" value="Vaccinia Virus protein VP39"/>
    <property type="match status" value="1"/>
</dbReference>
<comment type="similarity">
    <text evidence="1 4 6">Belongs to the spermidine/spermine synthase family.</text>
</comment>
<feature type="binding site" evidence="4">
    <location>
        <begin position="137"/>
        <end position="138"/>
    </location>
    <ligand>
        <name>S-methyl-5'-thioadenosine</name>
        <dbReference type="ChEBI" id="CHEBI:17509"/>
    </ligand>
</feature>
<comment type="subunit">
    <text evidence="4">Homodimer or homotetramer.</text>
</comment>
<comment type="caution">
    <text evidence="9">The sequence shown here is derived from an EMBL/GenBank/DDBJ whole genome shotgun (WGS) entry which is preliminary data.</text>
</comment>
<feature type="binding site" evidence="4">
    <location>
        <position position="86"/>
    </location>
    <ligand>
        <name>spermidine</name>
        <dbReference type="ChEBI" id="CHEBI:57834"/>
    </ligand>
</feature>
<dbReference type="GO" id="GO:0004766">
    <property type="term" value="F:spermidine synthase activity"/>
    <property type="evidence" value="ECO:0007669"/>
    <property type="project" value="UniProtKB-UniRule"/>
</dbReference>
<dbReference type="InterPro" id="IPR037163">
    <property type="entry name" value="Spermidine_synt_N_sf"/>
</dbReference>
<dbReference type="Pfam" id="PF01564">
    <property type="entry name" value="Spermine_synth"/>
    <property type="match status" value="1"/>
</dbReference>
<evidence type="ECO:0000256" key="2">
    <source>
        <dbReference type="ARBA" id="ARBA00022679"/>
    </source>
</evidence>
<evidence type="ECO:0000256" key="5">
    <source>
        <dbReference type="PROSITE-ProRule" id="PRU00354"/>
    </source>
</evidence>
<keyword evidence="2 4" id="KW-0808">Transferase</keyword>
<dbReference type="SUPFAM" id="SSF53335">
    <property type="entry name" value="S-adenosyl-L-methionine-dependent methyltransferases"/>
    <property type="match status" value="1"/>
</dbReference>
<dbReference type="PANTHER" id="PTHR11558">
    <property type="entry name" value="SPERMIDINE/SPERMINE SYNTHASE"/>
    <property type="match status" value="1"/>
</dbReference>
<dbReference type="PANTHER" id="PTHR11558:SF11">
    <property type="entry name" value="SPERMIDINE SYNTHASE"/>
    <property type="match status" value="1"/>
</dbReference>
<keyword evidence="4 7" id="KW-0745">Spermidine biosynthesis</keyword>
<name>A0A519BP67_9DELT</name>
<feature type="binding site" evidence="4">
    <location>
        <position position="31"/>
    </location>
    <ligand>
        <name>S-methyl-5'-thioadenosine</name>
        <dbReference type="ChEBI" id="CHEBI:17509"/>
    </ligand>
</feature>
<dbReference type="Gene3D" id="2.30.140.10">
    <property type="entry name" value="Spermidine synthase, tetramerisation domain"/>
    <property type="match status" value="1"/>
</dbReference>
<comment type="catalytic activity">
    <reaction evidence="4 7">
        <text>S-adenosyl 3-(methylsulfanyl)propylamine + putrescine = S-methyl-5'-thioadenosine + spermidine + H(+)</text>
        <dbReference type="Rhea" id="RHEA:12721"/>
        <dbReference type="ChEBI" id="CHEBI:15378"/>
        <dbReference type="ChEBI" id="CHEBI:17509"/>
        <dbReference type="ChEBI" id="CHEBI:57443"/>
        <dbReference type="ChEBI" id="CHEBI:57834"/>
        <dbReference type="ChEBI" id="CHEBI:326268"/>
        <dbReference type="EC" id="2.5.1.16"/>
    </reaction>
</comment>
<dbReference type="InterPro" id="IPR030374">
    <property type="entry name" value="PABS"/>
</dbReference>
<evidence type="ECO:0000256" key="1">
    <source>
        <dbReference type="ARBA" id="ARBA00007867"/>
    </source>
</evidence>
<dbReference type="Pfam" id="PF17284">
    <property type="entry name" value="Spermine_synt_N"/>
    <property type="match status" value="1"/>
</dbReference>
<keyword evidence="3 4" id="KW-0620">Polyamine biosynthesis</keyword>
<gene>
    <name evidence="4" type="primary">speE</name>
    <name evidence="9" type="ORF">EVG15_02820</name>
</gene>
<dbReference type="HAMAP" id="MF_00198">
    <property type="entry name" value="Spermidine_synth"/>
    <property type="match status" value="1"/>
</dbReference>
<dbReference type="EC" id="2.5.1.16" evidence="4"/>
<accession>A0A519BP67</accession>
<evidence type="ECO:0000256" key="3">
    <source>
        <dbReference type="ARBA" id="ARBA00023115"/>
    </source>
</evidence>
<feature type="active site" description="Proton acceptor" evidence="4 5">
    <location>
        <position position="155"/>
    </location>
</feature>
<sequence>MEAWFFENQTGNFGIKIRIKSILYHGKSDFQEISVYDTYEFGKMLVLDNAVMFTDGNEFIYHEMLSFIPLFAHKKPENILIIGGGDGGIIRECLKNNFVKHIDLVEIDGEVIEVSKKFFPQIASQIDNKKVSVKLEDGIKYLKTVNNIYDIIIIDSTDPVGPAEGLFTKDFYESAYNALKEDGMFVAQTESPFFNKKLIKDVNHIINNIYKISMMYYAMIPVYPSGLWSFTVGSKKYQPNKINEVYKNIDLSSLDLKYYSHEIHISSFILPKFIKELLN</sequence>
<dbReference type="EMBL" id="SGBB01000003">
    <property type="protein sequence ID" value="RZD19053.1"/>
    <property type="molecule type" value="Genomic_DNA"/>
</dbReference>
<comment type="pathway">
    <text evidence="4">Amine and polyamine biosynthesis; spermidine biosynthesis; spermidine from putrescine: step 1/1.</text>
</comment>
<dbReference type="PROSITE" id="PS51006">
    <property type="entry name" value="PABS_2"/>
    <property type="match status" value="1"/>
</dbReference>
<dbReference type="InterPro" id="IPR030373">
    <property type="entry name" value="PABS_CS"/>
</dbReference>
<dbReference type="PROSITE" id="PS01330">
    <property type="entry name" value="PABS_1"/>
    <property type="match status" value="1"/>
</dbReference>
<dbReference type="Proteomes" id="UP000319296">
    <property type="component" value="Unassembled WGS sequence"/>
</dbReference>
<feature type="binding site" evidence="4">
    <location>
        <position position="106"/>
    </location>
    <ligand>
        <name>S-methyl-5'-thioadenosine</name>
        <dbReference type="ChEBI" id="CHEBI:17509"/>
    </ligand>
</feature>
<evidence type="ECO:0000313" key="10">
    <source>
        <dbReference type="Proteomes" id="UP000319296"/>
    </source>
</evidence>
<feature type="binding site" evidence="4">
    <location>
        <position position="162"/>
    </location>
    <ligand>
        <name>S-methyl-5'-thioadenosine</name>
        <dbReference type="ChEBI" id="CHEBI:17509"/>
    </ligand>
</feature>
<evidence type="ECO:0000256" key="7">
    <source>
        <dbReference type="RuleBase" id="RU003837"/>
    </source>
</evidence>
<dbReference type="NCBIfam" id="NF002010">
    <property type="entry name" value="PRK00811.1"/>
    <property type="match status" value="1"/>
</dbReference>
<feature type="domain" description="PABS" evidence="8">
    <location>
        <begin position="2"/>
        <end position="235"/>
    </location>
</feature>
<reference evidence="9 10" key="1">
    <citation type="journal article" date="2019" name="ISME J.">
        <title>Insights into ecological role of a new deltaproteobacterial order Candidatus Acidulodesulfobacterales by metagenomics and metatranscriptomics.</title>
        <authorList>
            <person name="Tan S."/>
            <person name="Liu J."/>
            <person name="Fang Y."/>
            <person name="Hedlund B.P."/>
            <person name="Lian Z.H."/>
            <person name="Huang L.Y."/>
            <person name="Li J.T."/>
            <person name="Huang L.N."/>
            <person name="Li W.J."/>
            <person name="Jiang H.C."/>
            <person name="Dong H.L."/>
            <person name="Shu W.S."/>
        </authorList>
    </citation>
    <scope>NUCLEOTIDE SEQUENCE [LARGE SCALE GENOMIC DNA]</scope>
    <source>
        <strain evidence="9">AP1</strain>
    </source>
</reference>
<evidence type="ECO:0000256" key="6">
    <source>
        <dbReference type="RuleBase" id="RU003836"/>
    </source>
</evidence>
<dbReference type="InterPro" id="IPR029063">
    <property type="entry name" value="SAM-dependent_MTases_sf"/>
</dbReference>
<dbReference type="NCBIfam" id="TIGR00417">
    <property type="entry name" value="speE"/>
    <property type="match status" value="1"/>
</dbReference>
<dbReference type="UniPathway" id="UPA00248">
    <property type="reaction ID" value="UER00314"/>
</dbReference>
<evidence type="ECO:0000259" key="8">
    <source>
        <dbReference type="PROSITE" id="PS51006"/>
    </source>
</evidence>
<comment type="function">
    <text evidence="4">Catalyzes the irreversible transfer of a propylamine group from the amino donor S-adenosylmethioninamine (decarboxy-AdoMet) to putrescine (1,4-diaminobutane) to yield spermidine.</text>
</comment>
<dbReference type="GO" id="GO:0005829">
    <property type="term" value="C:cytosol"/>
    <property type="evidence" value="ECO:0007669"/>
    <property type="project" value="TreeGrafter"/>
</dbReference>
<dbReference type="AlphaFoldDB" id="A0A519BP67"/>
<feature type="binding site" evidence="4">
    <location>
        <position position="62"/>
    </location>
    <ligand>
        <name>spermidine</name>
        <dbReference type="ChEBI" id="CHEBI:57834"/>
    </ligand>
</feature>